<comment type="caution">
    <text evidence="1">The sequence shown here is derived from an EMBL/GenBank/DDBJ whole genome shotgun (WGS) entry which is preliminary data.</text>
</comment>
<evidence type="ECO:0000313" key="2">
    <source>
        <dbReference type="Proteomes" id="UP001066276"/>
    </source>
</evidence>
<dbReference type="AlphaFoldDB" id="A0AAV7RT06"/>
<dbReference type="Proteomes" id="UP001066276">
    <property type="component" value="Chromosome 5"/>
</dbReference>
<proteinExistence type="predicted"/>
<keyword evidence="2" id="KW-1185">Reference proteome</keyword>
<reference evidence="1" key="1">
    <citation type="journal article" date="2022" name="bioRxiv">
        <title>Sequencing and chromosome-scale assembly of the giantPleurodeles waltlgenome.</title>
        <authorList>
            <person name="Brown T."/>
            <person name="Elewa A."/>
            <person name="Iarovenko S."/>
            <person name="Subramanian E."/>
            <person name="Araus A.J."/>
            <person name="Petzold A."/>
            <person name="Susuki M."/>
            <person name="Suzuki K.-i.T."/>
            <person name="Hayashi T."/>
            <person name="Toyoda A."/>
            <person name="Oliveira C."/>
            <person name="Osipova E."/>
            <person name="Leigh N.D."/>
            <person name="Simon A."/>
            <person name="Yun M.H."/>
        </authorList>
    </citation>
    <scope>NUCLEOTIDE SEQUENCE</scope>
    <source>
        <strain evidence="1">20211129_DDA</strain>
        <tissue evidence="1">Liver</tissue>
    </source>
</reference>
<protein>
    <submittedName>
        <fullName evidence="1">Uncharacterized protein</fullName>
    </submittedName>
</protein>
<organism evidence="1 2">
    <name type="scientific">Pleurodeles waltl</name>
    <name type="common">Iberian ribbed newt</name>
    <dbReference type="NCBI Taxonomy" id="8319"/>
    <lineage>
        <taxon>Eukaryota</taxon>
        <taxon>Metazoa</taxon>
        <taxon>Chordata</taxon>
        <taxon>Craniata</taxon>
        <taxon>Vertebrata</taxon>
        <taxon>Euteleostomi</taxon>
        <taxon>Amphibia</taxon>
        <taxon>Batrachia</taxon>
        <taxon>Caudata</taxon>
        <taxon>Salamandroidea</taxon>
        <taxon>Salamandridae</taxon>
        <taxon>Pleurodelinae</taxon>
        <taxon>Pleurodeles</taxon>
    </lineage>
</organism>
<dbReference type="EMBL" id="JANPWB010000009">
    <property type="protein sequence ID" value="KAJ1155093.1"/>
    <property type="molecule type" value="Genomic_DNA"/>
</dbReference>
<gene>
    <name evidence="1" type="ORF">NDU88_007829</name>
</gene>
<sequence>MVPSIPRCTRHTRKGRCLPQITRDRLLQPPLGPVVLDWAPPGPGPACIGAQVCGRLAALSNGSLLQSWLPREQNDIRGLGCVLRFSSLPYPGGPGRTLDQGWLPMLVCVQGLWLGPVPQGRALTGPRVGKPCLGFVLCPVGWQIAWDRVLQALGGLCWCVKMLQGPGSEVFLGLCAAPCMRPS</sequence>
<evidence type="ECO:0000313" key="1">
    <source>
        <dbReference type="EMBL" id="KAJ1155093.1"/>
    </source>
</evidence>
<accession>A0AAV7RT06</accession>
<name>A0AAV7RT06_PLEWA</name>